<feature type="compositionally biased region" description="Polar residues" evidence="7">
    <location>
        <begin position="77"/>
        <end position="92"/>
    </location>
</feature>
<feature type="region of interest" description="Disordered" evidence="7">
    <location>
        <begin position="637"/>
        <end position="701"/>
    </location>
</feature>
<evidence type="ECO:0000256" key="3">
    <source>
        <dbReference type="ARBA" id="ARBA00023015"/>
    </source>
</evidence>
<name>A0A0D2HG82_9EURO</name>
<dbReference type="Pfam" id="PF04082">
    <property type="entry name" value="Fungal_trans"/>
    <property type="match status" value="1"/>
</dbReference>
<dbReference type="GO" id="GO:0043565">
    <property type="term" value="F:sequence-specific DNA binding"/>
    <property type="evidence" value="ECO:0007669"/>
    <property type="project" value="TreeGrafter"/>
</dbReference>
<dbReference type="STRING" id="1442369.A0A0D2HG82"/>
<feature type="compositionally biased region" description="Polar residues" evidence="7">
    <location>
        <begin position="799"/>
        <end position="811"/>
    </location>
</feature>
<keyword evidence="5" id="KW-0804">Transcription</keyword>
<dbReference type="GO" id="GO:0045944">
    <property type="term" value="P:positive regulation of transcription by RNA polymerase II"/>
    <property type="evidence" value="ECO:0007669"/>
    <property type="project" value="TreeGrafter"/>
</dbReference>
<sequence>MSVECEKFVAMGDGHVSHAKLSNGVGARRSLFYLNIYPSIDCNYKSTRGQRIAGAPRTKILEDRLRRARALISKLQAQNPSAQLNHEVNSIFDSPPGSPSSAQSPPGPTDDSSGDHLENMMDGMGRLTSTPTSTEYYGGGSGFAFLQQTQQWFNRDSIGRERPASHQLPADVMSRLFDSPLPDKQALEIDVHFSQLLPSRQTATELLHVVFGRAYQLLQFLHEPTFRKQTDRIYDLDPMDLEDSDHEFLPLFYSVTALGYLFHQKTHDKYGCKGAVNQAMRHFTAARRMVNLDQCRDVRTLQTLLCFVLFLMSTARLATAHTLVGLAVAASMKIGLHSQTSCDGLSQLEKDIRRRVFWTIVKLDMYSGTVLGLPGMINLDYVDQLKPSGLTQDYASEHQGRFVSLSARRMFAASAQHLEVLMIIGKVVRKLHPKTDEEAHQVGPAKKIYVGNATIAEIEDDFKSWRNGLVDALGSPEHDDSLSSVVYELEMVHNFGHILLYRPFLHYLAKTESDHPPDPRLLRCATSCVRISRLTISRSDEMLRRGFLTPAAWQSIYTVFLSLVTLTFFLATQRGNKEYEAIQKETELGIQILATTSCQDIGSRRCLDVLRVLTRLSHITDLDVDRISEGAPSLCKSFRHHGEGRRNSAKGSARGNAGAQLPTPDRHDRHAPTKTAPKPTSQRQFVHRPQPRAQPTSQQMPQMPVHLSNMSMYQSPSMLYPAHVSIWEQSMSVPNAELNQYMGRPPFPYAASHPGSETKSNESFGRQSDMEMPYTEGFAWPFEMVAESGGERQVGGTAGITTSSGPSSTDTAGYCGIHANQTRR</sequence>
<keyword evidence="4" id="KW-0238">DNA-binding</keyword>
<dbReference type="HOGENOM" id="CLU_010084_2_0_1"/>
<keyword evidence="10" id="KW-1185">Reference proteome</keyword>
<dbReference type="SMART" id="SM00906">
    <property type="entry name" value="Fungal_trans"/>
    <property type="match status" value="1"/>
</dbReference>
<comment type="subcellular location">
    <subcellularLocation>
        <location evidence="1">Nucleus</location>
    </subcellularLocation>
</comment>
<dbReference type="EMBL" id="KN847475">
    <property type="protein sequence ID" value="KIX09678.1"/>
    <property type="molecule type" value="Genomic_DNA"/>
</dbReference>
<dbReference type="InterPro" id="IPR007219">
    <property type="entry name" value="XnlR_reg_dom"/>
</dbReference>
<dbReference type="CDD" id="cd12148">
    <property type="entry name" value="fungal_TF_MHR"/>
    <property type="match status" value="1"/>
</dbReference>
<evidence type="ECO:0000313" key="10">
    <source>
        <dbReference type="Proteomes" id="UP000053617"/>
    </source>
</evidence>
<accession>A0A0D2HG82</accession>
<dbReference type="InterPro" id="IPR051711">
    <property type="entry name" value="Stress_Response_Reg"/>
</dbReference>
<dbReference type="GeneID" id="25288830"/>
<evidence type="ECO:0000259" key="8">
    <source>
        <dbReference type="SMART" id="SM00906"/>
    </source>
</evidence>
<feature type="region of interest" description="Disordered" evidence="7">
    <location>
        <begin position="792"/>
        <end position="824"/>
    </location>
</feature>
<organism evidence="9 10">
    <name type="scientific">Rhinocladiella mackenziei CBS 650.93</name>
    <dbReference type="NCBI Taxonomy" id="1442369"/>
    <lineage>
        <taxon>Eukaryota</taxon>
        <taxon>Fungi</taxon>
        <taxon>Dikarya</taxon>
        <taxon>Ascomycota</taxon>
        <taxon>Pezizomycotina</taxon>
        <taxon>Eurotiomycetes</taxon>
        <taxon>Chaetothyriomycetidae</taxon>
        <taxon>Chaetothyriales</taxon>
        <taxon>Herpotrichiellaceae</taxon>
        <taxon>Rhinocladiella</taxon>
    </lineage>
</organism>
<dbReference type="VEuPathDB" id="FungiDB:Z518_00759"/>
<dbReference type="RefSeq" id="XP_013276814.1">
    <property type="nucleotide sequence ID" value="XM_013421360.1"/>
</dbReference>
<evidence type="ECO:0000256" key="6">
    <source>
        <dbReference type="ARBA" id="ARBA00023242"/>
    </source>
</evidence>
<dbReference type="OrthoDB" id="422427at2759"/>
<dbReference type="GO" id="GO:0008270">
    <property type="term" value="F:zinc ion binding"/>
    <property type="evidence" value="ECO:0007669"/>
    <property type="project" value="InterPro"/>
</dbReference>
<evidence type="ECO:0000256" key="7">
    <source>
        <dbReference type="SAM" id="MobiDB-lite"/>
    </source>
</evidence>
<dbReference type="Proteomes" id="UP000053617">
    <property type="component" value="Unassembled WGS sequence"/>
</dbReference>
<dbReference type="GO" id="GO:0006351">
    <property type="term" value="P:DNA-templated transcription"/>
    <property type="evidence" value="ECO:0007669"/>
    <property type="project" value="InterPro"/>
</dbReference>
<feature type="domain" description="Xylanolytic transcriptional activator regulatory" evidence="8">
    <location>
        <begin position="320"/>
        <end position="393"/>
    </location>
</feature>
<evidence type="ECO:0000256" key="2">
    <source>
        <dbReference type="ARBA" id="ARBA00022833"/>
    </source>
</evidence>
<proteinExistence type="predicted"/>
<evidence type="ECO:0000313" key="9">
    <source>
        <dbReference type="EMBL" id="KIX09678.1"/>
    </source>
</evidence>
<keyword evidence="2" id="KW-0862">Zinc</keyword>
<dbReference type="AlphaFoldDB" id="A0A0D2HG82"/>
<keyword evidence="3" id="KW-0805">Transcription regulation</keyword>
<reference evidence="9 10" key="1">
    <citation type="submission" date="2015-01" db="EMBL/GenBank/DDBJ databases">
        <title>The Genome Sequence of Rhinocladiella mackenzie CBS 650.93.</title>
        <authorList>
            <consortium name="The Broad Institute Genomics Platform"/>
            <person name="Cuomo C."/>
            <person name="de Hoog S."/>
            <person name="Gorbushina A."/>
            <person name="Stielow B."/>
            <person name="Teixiera M."/>
            <person name="Abouelleil A."/>
            <person name="Chapman S.B."/>
            <person name="Priest M."/>
            <person name="Young S.K."/>
            <person name="Wortman J."/>
            <person name="Nusbaum C."/>
            <person name="Birren B."/>
        </authorList>
    </citation>
    <scope>NUCLEOTIDE SEQUENCE [LARGE SCALE GENOMIC DNA]</scope>
    <source>
        <strain evidence="9 10">CBS 650.93</strain>
    </source>
</reference>
<keyword evidence="6" id="KW-0539">Nucleus</keyword>
<gene>
    <name evidence="9" type="ORF">Z518_00759</name>
</gene>
<dbReference type="PANTHER" id="PTHR47540:SF1">
    <property type="entry name" value="ACTIVATOR OF STRESS GENES 1-RELATED"/>
    <property type="match status" value="1"/>
</dbReference>
<evidence type="ECO:0000256" key="5">
    <source>
        <dbReference type="ARBA" id="ARBA00023163"/>
    </source>
</evidence>
<feature type="region of interest" description="Disordered" evidence="7">
    <location>
        <begin position="77"/>
        <end position="132"/>
    </location>
</feature>
<evidence type="ECO:0000256" key="4">
    <source>
        <dbReference type="ARBA" id="ARBA00023125"/>
    </source>
</evidence>
<dbReference type="GO" id="GO:0005634">
    <property type="term" value="C:nucleus"/>
    <property type="evidence" value="ECO:0007669"/>
    <property type="project" value="UniProtKB-SubCell"/>
</dbReference>
<evidence type="ECO:0000256" key="1">
    <source>
        <dbReference type="ARBA" id="ARBA00004123"/>
    </source>
</evidence>
<protein>
    <recommendedName>
        <fullName evidence="8">Xylanolytic transcriptional activator regulatory domain-containing protein</fullName>
    </recommendedName>
</protein>
<dbReference type="PANTHER" id="PTHR47540">
    <property type="entry name" value="THIAMINE REPRESSIBLE GENES REGULATORY PROTEIN THI5"/>
    <property type="match status" value="1"/>
</dbReference>